<comment type="caution">
    <text evidence="1">The sequence shown here is derived from an EMBL/GenBank/DDBJ whole genome shotgun (WGS) entry which is preliminary data.</text>
</comment>
<organism evidence="1 2">
    <name type="scientific">Liparis tanakae</name>
    <name type="common">Tanaka's snailfish</name>
    <dbReference type="NCBI Taxonomy" id="230148"/>
    <lineage>
        <taxon>Eukaryota</taxon>
        <taxon>Metazoa</taxon>
        <taxon>Chordata</taxon>
        <taxon>Craniata</taxon>
        <taxon>Vertebrata</taxon>
        <taxon>Euteleostomi</taxon>
        <taxon>Actinopterygii</taxon>
        <taxon>Neopterygii</taxon>
        <taxon>Teleostei</taxon>
        <taxon>Neoteleostei</taxon>
        <taxon>Acanthomorphata</taxon>
        <taxon>Eupercaria</taxon>
        <taxon>Perciformes</taxon>
        <taxon>Cottioidei</taxon>
        <taxon>Cottales</taxon>
        <taxon>Liparidae</taxon>
        <taxon>Liparis</taxon>
    </lineage>
</organism>
<name>A0A4Z2I3S5_9TELE</name>
<dbReference type="AlphaFoldDB" id="A0A4Z2I3S5"/>
<evidence type="ECO:0000313" key="1">
    <source>
        <dbReference type="EMBL" id="TNN72726.1"/>
    </source>
</evidence>
<dbReference type="Proteomes" id="UP000314294">
    <property type="component" value="Unassembled WGS sequence"/>
</dbReference>
<gene>
    <name evidence="1" type="ORF">EYF80_017010</name>
</gene>
<sequence length="72" mass="8015">MGTTRHRLSFIFTAFSRGTQRDFDKGNAPHSGPRILPPTAAQADEKTLNASLCLALDTNKNNLCFRLYSVYP</sequence>
<protein>
    <submittedName>
        <fullName evidence="1">Uncharacterized protein</fullName>
    </submittedName>
</protein>
<dbReference type="EMBL" id="SRLO01000133">
    <property type="protein sequence ID" value="TNN72726.1"/>
    <property type="molecule type" value="Genomic_DNA"/>
</dbReference>
<keyword evidence="2" id="KW-1185">Reference proteome</keyword>
<reference evidence="1 2" key="1">
    <citation type="submission" date="2019-03" db="EMBL/GenBank/DDBJ databases">
        <title>First draft genome of Liparis tanakae, snailfish: a comprehensive survey of snailfish specific genes.</title>
        <authorList>
            <person name="Kim W."/>
            <person name="Song I."/>
            <person name="Jeong J.-H."/>
            <person name="Kim D."/>
            <person name="Kim S."/>
            <person name="Ryu S."/>
            <person name="Song J.Y."/>
            <person name="Lee S.K."/>
        </authorList>
    </citation>
    <scope>NUCLEOTIDE SEQUENCE [LARGE SCALE GENOMIC DNA]</scope>
    <source>
        <tissue evidence="1">Muscle</tissue>
    </source>
</reference>
<proteinExistence type="predicted"/>
<evidence type="ECO:0000313" key="2">
    <source>
        <dbReference type="Proteomes" id="UP000314294"/>
    </source>
</evidence>
<accession>A0A4Z2I3S5</accession>